<dbReference type="Gene3D" id="3.90.180.10">
    <property type="entry name" value="Medium-chain alcohol dehydrogenases, catalytic domain"/>
    <property type="match status" value="1"/>
</dbReference>
<dbReference type="PANTHER" id="PTHR43775:SF37">
    <property type="entry name" value="SI:DKEY-61P9.11"/>
    <property type="match status" value="1"/>
</dbReference>
<dbReference type="GO" id="GO:0044550">
    <property type="term" value="P:secondary metabolite biosynthetic process"/>
    <property type="evidence" value="ECO:0007669"/>
    <property type="project" value="TreeGrafter"/>
</dbReference>
<feature type="domain" description="Ketoreductase" evidence="4">
    <location>
        <begin position="302"/>
        <end position="475"/>
    </location>
</feature>
<sequence length="556" mass="60203">MEGADSLTTFSHEIYGADVQKGVNVEDINIGDRVFGFSADRLATFQRVSASMVQKAEQGDVPEELVTLLLAYATAIHGLTTLARVEAGEIVLILHGPGDAGAATITISKKTKAQTYVAVRSVEEAARVAAAFDLPTENIIPQLDSNLMMRLKERTGGRVSDVIFSSAYVSPTISHECWRQIAAFVRFIEIGRKTSLRRSTLDTLPTSPGASYLAFDVLDLYRQKERLLSDYLLTATSLYRQKLIPAIGPVEKRNFADFDKAIAAFAYAFATKKTVIEYIELVDGLGLPVMPQRSKFTFNTCATYFLVGCLGGIGRCLTAWMIERGARRFAFMSRSGLGNEQTAACIHGLEARGIVCQIIKGDACNKSDIDVAIRSIPSESPDGLFHTMSVDDWQTSIALKAPAAVNLDQAFAEIDIDFFVFTSFTSGILGTPGQGNYAAGNSFLDNLARSRVARGQRAVSLVLPMAQSVGVVAENPEIEAALRRKGIHGINETHLLEALEAAIATQATTKPADHIVVGMDPSKLKGSLSRSDVTDSFWIEDARFKAVPQAIDSRGS</sequence>
<organism evidence="6 7">
    <name type="scientific">Metarhizium anisopliae BRIP 53293</name>
    <dbReference type="NCBI Taxonomy" id="1291518"/>
    <lineage>
        <taxon>Eukaryota</taxon>
        <taxon>Fungi</taxon>
        <taxon>Dikarya</taxon>
        <taxon>Ascomycota</taxon>
        <taxon>Pezizomycotina</taxon>
        <taxon>Sordariomycetes</taxon>
        <taxon>Hypocreomycetidae</taxon>
        <taxon>Hypocreales</taxon>
        <taxon>Clavicipitaceae</taxon>
        <taxon>Metarhizium</taxon>
    </lineage>
</organism>
<dbReference type="Gene3D" id="3.40.50.720">
    <property type="entry name" value="NAD(P)-binding Rossmann-like Domain"/>
    <property type="match status" value="2"/>
</dbReference>
<evidence type="ECO:0000256" key="1">
    <source>
        <dbReference type="ARBA" id="ARBA00022450"/>
    </source>
</evidence>
<keyword evidence="1" id="KW-0596">Phosphopantetheine</keyword>
<dbReference type="Pfam" id="PF08659">
    <property type="entry name" value="KR"/>
    <property type="match status" value="1"/>
</dbReference>
<dbReference type="InterPro" id="IPR057326">
    <property type="entry name" value="KR_dom"/>
</dbReference>
<dbReference type="SUPFAM" id="SSF50129">
    <property type="entry name" value="GroES-like"/>
    <property type="match status" value="1"/>
</dbReference>
<dbReference type="STRING" id="1291518.A0A0D9NWR6"/>
<dbReference type="CDD" id="cd05195">
    <property type="entry name" value="enoyl_red"/>
    <property type="match status" value="1"/>
</dbReference>
<dbReference type="SUPFAM" id="SSF51735">
    <property type="entry name" value="NAD(P)-binding Rossmann-fold domains"/>
    <property type="match status" value="2"/>
</dbReference>
<dbReference type="EMBL" id="KE384735">
    <property type="protein sequence ID" value="KJK78238.1"/>
    <property type="molecule type" value="Genomic_DNA"/>
</dbReference>
<dbReference type="InterPro" id="IPR036291">
    <property type="entry name" value="NAD(P)-bd_dom_sf"/>
</dbReference>
<dbReference type="InterPro" id="IPR020843">
    <property type="entry name" value="ER"/>
</dbReference>
<dbReference type="Proteomes" id="UP000054544">
    <property type="component" value="Unassembled WGS sequence"/>
</dbReference>
<evidence type="ECO:0000259" key="5">
    <source>
        <dbReference type="SMART" id="SM00829"/>
    </source>
</evidence>
<keyword evidence="2" id="KW-0597">Phosphoprotein</keyword>
<dbReference type="GO" id="GO:0006633">
    <property type="term" value="P:fatty acid biosynthetic process"/>
    <property type="evidence" value="ECO:0007669"/>
    <property type="project" value="TreeGrafter"/>
</dbReference>
<dbReference type="OrthoDB" id="329835at2759"/>
<evidence type="ECO:0000313" key="7">
    <source>
        <dbReference type="Proteomes" id="UP000054544"/>
    </source>
</evidence>
<keyword evidence="3" id="KW-0560">Oxidoreductase</keyword>
<dbReference type="SMART" id="SM00829">
    <property type="entry name" value="PKS_ER"/>
    <property type="match status" value="1"/>
</dbReference>
<accession>A0A0D9NWR6</accession>
<proteinExistence type="predicted"/>
<keyword evidence="7" id="KW-1185">Reference proteome</keyword>
<feature type="domain" description="Enoyl reductase (ER)" evidence="5">
    <location>
        <begin position="3"/>
        <end position="276"/>
    </location>
</feature>
<dbReference type="PANTHER" id="PTHR43775">
    <property type="entry name" value="FATTY ACID SYNTHASE"/>
    <property type="match status" value="1"/>
</dbReference>
<dbReference type="InterPro" id="IPR011032">
    <property type="entry name" value="GroES-like_sf"/>
</dbReference>
<evidence type="ECO:0000256" key="3">
    <source>
        <dbReference type="ARBA" id="ARBA00023002"/>
    </source>
</evidence>
<dbReference type="GO" id="GO:0004312">
    <property type="term" value="F:fatty acid synthase activity"/>
    <property type="evidence" value="ECO:0007669"/>
    <property type="project" value="TreeGrafter"/>
</dbReference>
<evidence type="ECO:0000256" key="2">
    <source>
        <dbReference type="ARBA" id="ARBA00022553"/>
    </source>
</evidence>
<gene>
    <name evidence="6" type="ORF">H634G_06411</name>
</gene>
<reference evidence="7" key="1">
    <citation type="journal article" date="2014" name="BMC Genomics">
        <title>The genome sequence of the biocontrol fungus Metarhizium anisopliae and comparative genomics of Metarhizium species.</title>
        <authorList>
            <person name="Pattemore J.A."/>
            <person name="Hane J.K."/>
            <person name="Williams A.H."/>
            <person name="Wilson B.A."/>
            <person name="Stodart B.J."/>
            <person name="Ash G.J."/>
        </authorList>
    </citation>
    <scope>NUCLEOTIDE SEQUENCE [LARGE SCALE GENOMIC DNA]</scope>
    <source>
        <strain evidence="7">BRIP 53293</strain>
    </source>
</reference>
<name>A0A0D9NWR6_METAN</name>
<dbReference type="InterPro" id="IPR050091">
    <property type="entry name" value="PKS_NRPS_Biosynth_Enz"/>
</dbReference>
<dbReference type="AlphaFoldDB" id="A0A0D9NWR6"/>
<evidence type="ECO:0000259" key="4">
    <source>
        <dbReference type="SMART" id="SM00822"/>
    </source>
</evidence>
<dbReference type="InterPro" id="IPR013968">
    <property type="entry name" value="PKS_KR"/>
</dbReference>
<dbReference type="GO" id="GO:0016491">
    <property type="term" value="F:oxidoreductase activity"/>
    <property type="evidence" value="ECO:0007669"/>
    <property type="project" value="UniProtKB-KW"/>
</dbReference>
<evidence type="ECO:0000313" key="6">
    <source>
        <dbReference type="EMBL" id="KJK78238.1"/>
    </source>
</evidence>
<protein>
    <submittedName>
        <fullName evidence="6">Uncharacterized protein</fullName>
    </submittedName>
</protein>
<dbReference type="SMART" id="SM00822">
    <property type="entry name" value="PKS_KR"/>
    <property type="match status" value="1"/>
</dbReference>